<dbReference type="AlphaFoldDB" id="A0A0F9ISS3"/>
<sequence>MTTDEIRALEPAARRRLEQFRDCFKKTPVFDYLVSYSLGLMATFERKSIEPIALWIGTAVRTLQLFLSQFAWDHVRIESRLRRTILDEYCSEDAIGVIDASAHAKQGKKTPGVQRQWCGESGKIDNCVVGQHLIYMNNHPKNPFSACVASDLYLPESWIDDADRRKEAHIPENAVFRKKWEIAADQVEACAADGVRFAWITCDEEFTSVPEFIYRMDRNGQRLIGEVRSNFRCWTKRPACRSFQGPHASKQVDNVCRFSPVFRQQSWQRIHIKDTTRGDCVWEVKAARVHLVAKDDKGRACPTDRQYWLIVAKNPQTGEIKYFICNASEKTSIKEMLRVAFARWHVEKWFERAKQQCGFGAFEVRTYQSLIRHWLCSRIAMYILAAETAHLREKKSTDHLRASCPNARPPLTTVA</sequence>
<dbReference type="InterPro" id="IPR039365">
    <property type="entry name" value="IS701-like"/>
</dbReference>
<dbReference type="Pfam" id="PF13546">
    <property type="entry name" value="DDE_5"/>
    <property type="match status" value="1"/>
</dbReference>
<reference evidence="2" key="1">
    <citation type="journal article" date="2015" name="Nature">
        <title>Complex archaea that bridge the gap between prokaryotes and eukaryotes.</title>
        <authorList>
            <person name="Spang A."/>
            <person name="Saw J.H."/>
            <person name="Jorgensen S.L."/>
            <person name="Zaremba-Niedzwiedzka K."/>
            <person name="Martijn J."/>
            <person name="Lind A.E."/>
            <person name="van Eijk R."/>
            <person name="Schleper C."/>
            <person name="Guy L."/>
            <person name="Ettema T.J."/>
        </authorList>
    </citation>
    <scope>NUCLEOTIDE SEQUENCE</scope>
</reference>
<evidence type="ECO:0000259" key="1">
    <source>
        <dbReference type="Pfam" id="PF13546"/>
    </source>
</evidence>
<dbReference type="InterPro" id="IPR038721">
    <property type="entry name" value="IS701-like_DDE_dom"/>
</dbReference>
<dbReference type="PANTHER" id="PTHR33627">
    <property type="entry name" value="TRANSPOSASE"/>
    <property type="match status" value="1"/>
</dbReference>
<protein>
    <recommendedName>
        <fullName evidence="1">Transposase IS701-like DDE domain-containing protein</fullName>
    </recommendedName>
</protein>
<feature type="domain" description="Transposase IS701-like DDE" evidence="1">
    <location>
        <begin position="20"/>
        <end position="239"/>
    </location>
</feature>
<name>A0A0F9ISS3_9ZZZZ</name>
<dbReference type="EMBL" id="LAZR01018335">
    <property type="protein sequence ID" value="KKL96800.1"/>
    <property type="molecule type" value="Genomic_DNA"/>
</dbReference>
<evidence type="ECO:0000313" key="2">
    <source>
        <dbReference type="EMBL" id="KKL96800.1"/>
    </source>
</evidence>
<comment type="caution">
    <text evidence="2">The sequence shown here is derived from an EMBL/GenBank/DDBJ whole genome shotgun (WGS) entry which is preliminary data.</text>
</comment>
<gene>
    <name evidence="2" type="ORF">LCGC14_1840860</name>
</gene>
<accession>A0A0F9ISS3</accession>
<dbReference type="PANTHER" id="PTHR33627:SF1">
    <property type="entry name" value="TRANSPOSASE"/>
    <property type="match status" value="1"/>
</dbReference>
<dbReference type="NCBIfam" id="NF033540">
    <property type="entry name" value="transpos_IS701"/>
    <property type="match status" value="1"/>
</dbReference>
<proteinExistence type="predicted"/>
<dbReference type="SUPFAM" id="SSF53098">
    <property type="entry name" value="Ribonuclease H-like"/>
    <property type="match status" value="1"/>
</dbReference>
<dbReference type="InterPro" id="IPR012337">
    <property type="entry name" value="RNaseH-like_sf"/>
</dbReference>
<organism evidence="2">
    <name type="scientific">marine sediment metagenome</name>
    <dbReference type="NCBI Taxonomy" id="412755"/>
    <lineage>
        <taxon>unclassified sequences</taxon>
        <taxon>metagenomes</taxon>
        <taxon>ecological metagenomes</taxon>
    </lineage>
</organism>